<dbReference type="CDD" id="cd02440">
    <property type="entry name" value="AdoMet_MTases"/>
    <property type="match status" value="1"/>
</dbReference>
<dbReference type="GO" id="GO:0032259">
    <property type="term" value="P:methylation"/>
    <property type="evidence" value="ECO:0007669"/>
    <property type="project" value="UniProtKB-KW"/>
</dbReference>
<feature type="domain" description="MnmC-like methyltransferase" evidence="2">
    <location>
        <begin position="136"/>
        <end position="215"/>
    </location>
</feature>
<feature type="compositionally biased region" description="Gly residues" evidence="1">
    <location>
        <begin position="297"/>
        <end position="308"/>
    </location>
</feature>
<sequence length="308" mass="33403">MTWPACGTETAEPEPGPGLLPRRGRDGSFSLYSGTFDEGFHSAAGALREATEKFVVPAALERFAPGRQLVVAEVAVGTGTNTAALLAAATTAGLELDWWGLELDHRPLALALADAGFRAQWPAAVMARLEELSGSDRLRLGDARRRLPELLDTLAGRCDLVLLDAFSPQRCPQLWSLEFLERLVRLLRPDGRLLTYSSAAAVRRCLQDLGLEVRAIQPPADEPERWSAGTAASFTPLPPHPALRPLEPFEREHLASRAGVPYRDPSGNATAAEILERRRRKQEQSTAPPARLPRRPGPGGLGRSGGHR</sequence>
<dbReference type="EMBL" id="JAYGHX010000002">
    <property type="protein sequence ID" value="MEA5390417.1"/>
    <property type="molecule type" value="Genomic_DNA"/>
</dbReference>
<keyword evidence="4" id="KW-1185">Reference proteome</keyword>
<feature type="region of interest" description="Disordered" evidence="1">
    <location>
        <begin position="220"/>
        <end position="308"/>
    </location>
</feature>
<dbReference type="Proteomes" id="UP001304461">
    <property type="component" value="Unassembled WGS sequence"/>
</dbReference>
<keyword evidence="3" id="KW-0489">Methyltransferase</keyword>
<reference evidence="3 4" key="1">
    <citation type="submission" date="2023-12" db="EMBL/GenBank/DDBJ databases">
        <title>Baltic Sea Cyanobacteria.</title>
        <authorList>
            <person name="Delbaje E."/>
            <person name="Fewer D.P."/>
            <person name="Shishido T.K."/>
        </authorList>
    </citation>
    <scope>NUCLEOTIDE SEQUENCE [LARGE SCALE GENOMIC DNA]</scope>
    <source>
        <strain evidence="3 4">UHCC 0139</strain>
    </source>
</reference>
<dbReference type="PANTHER" id="PTHR39963">
    <property type="entry name" value="SLL0983 PROTEIN"/>
    <property type="match status" value="1"/>
</dbReference>
<name>A0ABU5RRP7_9CYAN</name>
<dbReference type="InterPro" id="IPR008471">
    <property type="entry name" value="MnmC-like_methylTransf"/>
</dbReference>
<evidence type="ECO:0000313" key="4">
    <source>
        <dbReference type="Proteomes" id="UP001304461"/>
    </source>
</evidence>
<feature type="region of interest" description="Disordered" evidence="1">
    <location>
        <begin position="1"/>
        <end position="23"/>
    </location>
</feature>
<dbReference type="RefSeq" id="WP_323304522.1">
    <property type="nucleotide sequence ID" value="NZ_JAYGHX010000002.1"/>
</dbReference>
<dbReference type="SUPFAM" id="SSF53335">
    <property type="entry name" value="S-adenosyl-L-methionine-dependent methyltransferases"/>
    <property type="match status" value="1"/>
</dbReference>
<dbReference type="Gene3D" id="3.40.50.150">
    <property type="entry name" value="Vaccinia Virus protein VP39"/>
    <property type="match status" value="1"/>
</dbReference>
<dbReference type="InterPro" id="IPR029063">
    <property type="entry name" value="SAM-dependent_MTases_sf"/>
</dbReference>
<protein>
    <submittedName>
        <fullName evidence="3">MnmC family methyltransferase</fullName>
    </submittedName>
</protein>
<dbReference type="Pfam" id="PF05430">
    <property type="entry name" value="Methyltransf_30"/>
    <property type="match status" value="1"/>
</dbReference>
<dbReference type="PANTHER" id="PTHR39963:SF1">
    <property type="entry name" value="MNMC-LIKE METHYLTRANSFERASE DOMAIN-CONTAINING PROTEIN"/>
    <property type="match status" value="1"/>
</dbReference>
<keyword evidence="3" id="KW-0808">Transferase</keyword>
<evidence type="ECO:0000259" key="2">
    <source>
        <dbReference type="Pfam" id="PF05430"/>
    </source>
</evidence>
<evidence type="ECO:0000313" key="3">
    <source>
        <dbReference type="EMBL" id="MEA5390417.1"/>
    </source>
</evidence>
<proteinExistence type="predicted"/>
<evidence type="ECO:0000256" key="1">
    <source>
        <dbReference type="SAM" id="MobiDB-lite"/>
    </source>
</evidence>
<comment type="caution">
    <text evidence="3">The sequence shown here is derived from an EMBL/GenBank/DDBJ whole genome shotgun (WGS) entry which is preliminary data.</text>
</comment>
<accession>A0ABU5RRP7</accession>
<dbReference type="GO" id="GO:0008168">
    <property type="term" value="F:methyltransferase activity"/>
    <property type="evidence" value="ECO:0007669"/>
    <property type="project" value="UniProtKB-KW"/>
</dbReference>
<gene>
    <name evidence="3" type="ORF">VB738_03985</name>
</gene>
<organism evidence="3 4">
    <name type="scientific">Cyanobium gracile UHCC 0139</name>
    <dbReference type="NCBI Taxonomy" id="3110308"/>
    <lineage>
        <taxon>Bacteria</taxon>
        <taxon>Bacillati</taxon>
        <taxon>Cyanobacteriota</taxon>
        <taxon>Cyanophyceae</taxon>
        <taxon>Synechococcales</taxon>
        <taxon>Prochlorococcaceae</taxon>
        <taxon>Cyanobium</taxon>
    </lineage>
</organism>